<keyword evidence="6" id="KW-0223">Dioxygenase</keyword>
<accession>A0A445H5E9</accession>
<keyword evidence="3" id="KW-0408">Iron</keyword>
<organism evidence="6 7">
    <name type="scientific">Glycine soja</name>
    <name type="common">Wild soybean</name>
    <dbReference type="NCBI Taxonomy" id="3848"/>
    <lineage>
        <taxon>Eukaryota</taxon>
        <taxon>Viridiplantae</taxon>
        <taxon>Streptophyta</taxon>
        <taxon>Embryophyta</taxon>
        <taxon>Tracheophyta</taxon>
        <taxon>Spermatophyta</taxon>
        <taxon>Magnoliopsida</taxon>
        <taxon>eudicotyledons</taxon>
        <taxon>Gunneridae</taxon>
        <taxon>Pentapetalae</taxon>
        <taxon>rosids</taxon>
        <taxon>fabids</taxon>
        <taxon>Fabales</taxon>
        <taxon>Fabaceae</taxon>
        <taxon>Papilionoideae</taxon>
        <taxon>50 kb inversion clade</taxon>
        <taxon>NPAAA clade</taxon>
        <taxon>indigoferoid/millettioid clade</taxon>
        <taxon>Phaseoleae</taxon>
        <taxon>Glycine</taxon>
        <taxon>Glycine subgen. Soja</taxon>
    </lineage>
</organism>
<dbReference type="Proteomes" id="UP000289340">
    <property type="component" value="Chromosome 14"/>
</dbReference>
<evidence type="ECO:0000256" key="2">
    <source>
        <dbReference type="ARBA" id="ARBA00022896"/>
    </source>
</evidence>
<proteinExistence type="predicted"/>
<dbReference type="GO" id="GO:0031418">
    <property type="term" value="F:L-ascorbic acid binding"/>
    <property type="evidence" value="ECO:0007669"/>
    <property type="project" value="UniProtKB-KW"/>
</dbReference>
<dbReference type="InterPro" id="IPR050295">
    <property type="entry name" value="Plant_2OG-oxidoreductases"/>
</dbReference>
<dbReference type="GO" id="GO:0051213">
    <property type="term" value="F:dioxygenase activity"/>
    <property type="evidence" value="ECO:0007669"/>
    <property type="project" value="UniProtKB-KW"/>
</dbReference>
<evidence type="ECO:0000313" key="6">
    <source>
        <dbReference type="EMBL" id="RZB68825.1"/>
    </source>
</evidence>
<feature type="region of interest" description="Disordered" evidence="4">
    <location>
        <begin position="19"/>
        <end position="38"/>
    </location>
</feature>
<evidence type="ECO:0000313" key="7">
    <source>
        <dbReference type="Proteomes" id="UP000289340"/>
    </source>
</evidence>
<dbReference type="PANTHER" id="PTHR47991">
    <property type="entry name" value="OXOGLUTARATE/IRON-DEPENDENT DIOXYGENASE"/>
    <property type="match status" value="1"/>
</dbReference>
<dbReference type="InterPro" id="IPR027443">
    <property type="entry name" value="IPNS-like_sf"/>
</dbReference>
<sequence length="199" mass="23441">MGFIWRLLDIGDDAVETSRGCGRQRGKRRGIGTEEDVGGKEKKRVRGRLKKREGLGLKRTIAKRNVAMNHGMKSSFQDKVRQVSKQFFQLLKEEKQKCAREREPNNIEGYGNDIIYSKNQRLDWTDRVYLKVLPEDQRKFKFWPQNPNDFRYAFLNIVLQYTECIRLLSEVIIKATTKLLNLEEDCFLNECGERELLCF</sequence>
<dbReference type="GO" id="GO:0046872">
    <property type="term" value="F:metal ion binding"/>
    <property type="evidence" value="ECO:0007669"/>
    <property type="project" value="UniProtKB-KW"/>
</dbReference>
<dbReference type="InterPro" id="IPR026992">
    <property type="entry name" value="DIOX_N"/>
</dbReference>
<keyword evidence="7" id="KW-1185">Reference proteome</keyword>
<dbReference type="SUPFAM" id="SSF51197">
    <property type="entry name" value="Clavaminate synthase-like"/>
    <property type="match status" value="1"/>
</dbReference>
<reference evidence="6 7" key="1">
    <citation type="submission" date="2018-09" db="EMBL/GenBank/DDBJ databases">
        <title>A high-quality reference genome of wild soybean provides a powerful tool to mine soybean genomes.</title>
        <authorList>
            <person name="Xie M."/>
            <person name="Chung C.Y.L."/>
            <person name="Li M.-W."/>
            <person name="Wong F.-L."/>
            <person name="Chan T.-F."/>
            <person name="Lam H.-M."/>
        </authorList>
    </citation>
    <scope>NUCLEOTIDE SEQUENCE [LARGE SCALE GENOMIC DNA]</scope>
    <source>
        <strain evidence="7">cv. W05</strain>
        <tissue evidence="6">Hypocotyl of etiolated seedlings</tissue>
    </source>
</reference>
<evidence type="ECO:0000259" key="5">
    <source>
        <dbReference type="Pfam" id="PF14226"/>
    </source>
</evidence>
<evidence type="ECO:0000256" key="4">
    <source>
        <dbReference type="SAM" id="MobiDB-lite"/>
    </source>
</evidence>
<dbReference type="Pfam" id="PF14226">
    <property type="entry name" value="DIOX_N"/>
    <property type="match status" value="1"/>
</dbReference>
<dbReference type="EMBL" id="QZWG01000014">
    <property type="protein sequence ID" value="RZB68825.1"/>
    <property type="molecule type" value="Genomic_DNA"/>
</dbReference>
<evidence type="ECO:0000256" key="1">
    <source>
        <dbReference type="ARBA" id="ARBA00022723"/>
    </source>
</evidence>
<evidence type="ECO:0000256" key="3">
    <source>
        <dbReference type="ARBA" id="ARBA00023004"/>
    </source>
</evidence>
<protein>
    <submittedName>
        <fullName evidence="6">Leucoanthocyanidin dioxygenase</fullName>
    </submittedName>
</protein>
<keyword evidence="2" id="KW-0847">Vitamin C</keyword>
<feature type="domain" description="Non-haem dioxygenase N-terminal" evidence="5">
    <location>
        <begin position="68"/>
        <end position="146"/>
    </location>
</feature>
<gene>
    <name evidence="6" type="ORF">D0Y65_038551</name>
</gene>
<dbReference type="AlphaFoldDB" id="A0A445H5E9"/>
<dbReference type="Gene3D" id="2.60.120.330">
    <property type="entry name" value="B-lactam Antibiotic, Isopenicillin N Synthase, Chain"/>
    <property type="match status" value="1"/>
</dbReference>
<name>A0A445H5E9_GLYSO</name>
<comment type="caution">
    <text evidence="6">The sequence shown here is derived from an EMBL/GenBank/DDBJ whole genome shotgun (WGS) entry which is preliminary data.</text>
</comment>
<keyword evidence="6" id="KW-0560">Oxidoreductase</keyword>
<keyword evidence="1" id="KW-0479">Metal-binding</keyword>